<dbReference type="Gene3D" id="3.30.1360.20">
    <property type="entry name" value="Transcriptional coactivator/pterin dehydratase"/>
    <property type="match status" value="1"/>
</dbReference>
<dbReference type="PANTHER" id="PTHR12599:SF0">
    <property type="entry name" value="PTERIN-4-ALPHA-CARBINOLAMINE DEHYDRATASE"/>
    <property type="match status" value="1"/>
</dbReference>
<accession>A0A382GW63</accession>
<comment type="similarity">
    <text evidence="2">Belongs to the pterin-4-alpha-carbinolamine dehydratase family.</text>
</comment>
<dbReference type="EC" id="4.2.1.96" evidence="3"/>
<evidence type="ECO:0000256" key="1">
    <source>
        <dbReference type="ARBA" id="ARBA00001554"/>
    </source>
</evidence>
<gene>
    <name evidence="5" type="ORF">METZ01_LOCUS231657</name>
</gene>
<dbReference type="HAMAP" id="MF_00434">
    <property type="entry name" value="Pterin_4_alpha"/>
    <property type="match status" value="1"/>
</dbReference>
<dbReference type="AlphaFoldDB" id="A0A382GW63"/>
<dbReference type="NCBIfam" id="NF002018">
    <property type="entry name" value="PRK00823.1-3"/>
    <property type="match status" value="1"/>
</dbReference>
<dbReference type="EMBL" id="UINC01057538">
    <property type="protein sequence ID" value="SVB78803.1"/>
    <property type="molecule type" value="Genomic_DNA"/>
</dbReference>
<dbReference type="InterPro" id="IPR036428">
    <property type="entry name" value="PCD_sf"/>
</dbReference>
<dbReference type="PANTHER" id="PTHR12599">
    <property type="entry name" value="PTERIN-4-ALPHA-CARBINOLAMINE DEHYDRATASE"/>
    <property type="match status" value="1"/>
</dbReference>
<evidence type="ECO:0000256" key="4">
    <source>
        <dbReference type="ARBA" id="ARBA00023239"/>
    </source>
</evidence>
<dbReference type="CDD" id="cd00914">
    <property type="entry name" value="PCD_DCoH_subfamily_b"/>
    <property type="match status" value="1"/>
</dbReference>
<name>A0A382GW63_9ZZZZ</name>
<proteinExistence type="inferred from homology"/>
<reference evidence="5" key="1">
    <citation type="submission" date="2018-05" db="EMBL/GenBank/DDBJ databases">
        <authorList>
            <person name="Lanie J.A."/>
            <person name="Ng W.-L."/>
            <person name="Kazmierczak K.M."/>
            <person name="Andrzejewski T.M."/>
            <person name="Davidsen T.M."/>
            <person name="Wayne K.J."/>
            <person name="Tettelin H."/>
            <person name="Glass J.I."/>
            <person name="Rusch D."/>
            <person name="Podicherti R."/>
            <person name="Tsui H.-C.T."/>
            <person name="Winkler M.E."/>
        </authorList>
    </citation>
    <scope>NUCLEOTIDE SEQUENCE</scope>
</reference>
<dbReference type="InterPro" id="IPR001533">
    <property type="entry name" value="Pterin_deHydtase"/>
</dbReference>
<evidence type="ECO:0000313" key="5">
    <source>
        <dbReference type="EMBL" id="SVB78803.1"/>
    </source>
</evidence>
<dbReference type="GO" id="GO:0006729">
    <property type="term" value="P:tetrahydrobiopterin biosynthetic process"/>
    <property type="evidence" value="ECO:0007669"/>
    <property type="project" value="InterPro"/>
</dbReference>
<sequence length="102" mass="11971">MTDRLEGPRRQEALDNLPDWQLRTDRDAIARSFTFKDFNNAFTFMTQIALKAEAMNHHPEWSNVYNRIEIILTSHDVDGLSERDVKFAEFIDATLKTFTQVH</sequence>
<dbReference type="GO" id="GO:0008124">
    <property type="term" value="F:4-alpha-hydroxytetrahydrobiopterin dehydratase activity"/>
    <property type="evidence" value="ECO:0007669"/>
    <property type="project" value="UniProtKB-EC"/>
</dbReference>
<comment type="catalytic activity">
    <reaction evidence="1">
        <text>(4aS,6R)-4a-hydroxy-L-erythro-5,6,7,8-tetrahydrobiopterin = (6R)-L-erythro-6,7-dihydrobiopterin + H2O</text>
        <dbReference type="Rhea" id="RHEA:11920"/>
        <dbReference type="ChEBI" id="CHEBI:15377"/>
        <dbReference type="ChEBI" id="CHEBI:15642"/>
        <dbReference type="ChEBI" id="CHEBI:43120"/>
        <dbReference type="EC" id="4.2.1.96"/>
    </reaction>
</comment>
<evidence type="ECO:0000256" key="2">
    <source>
        <dbReference type="ARBA" id="ARBA00006472"/>
    </source>
</evidence>
<dbReference type="Pfam" id="PF01329">
    <property type="entry name" value="Pterin_4a"/>
    <property type="match status" value="1"/>
</dbReference>
<protein>
    <recommendedName>
        <fullName evidence="3">4a-hydroxytetrahydrobiopterin dehydratase</fullName>
        <ecNumber evidence="3">4.2.1.96</ecNumber>
    </recommendedName>
</protein>
<evidence type="ECO:0000256" key="3">
    <source>
        <dbReference type="ARBA" id="ARBA00013252"/>
    </source>
</evidence>
<organism evidence="5">
    <name type="scientific">marine metagenome</name>
    <dbReference type="NCBI Taxonomy" id="408172"/>
    <lineage>
        <taxon>unclassified sequences</taxon>
        <taxon>metagenomes</taxon>
        <taxon>ecological metagenomes</taxon>
    </lineage>
</organism>
<keyword evidence="4" id="KW-0456">Lyase</keyword>
<dbReference type="SUPFAM" id="SSF55248">
    <property type="entry name" value="PCD-like"/>
    <property type="match status" value="1"/>
</dbReference>